<evidence type="ECO:0000256" key="2">
    <source>
        <dbReference type="ARBA" id="ARBA00022729"/>
    </source>
</evidence>
<dbReference type="GO" id="GO:0005615">
    <property type="term" value="C:extracellular space"/>
    <property type="evidence" value="ECO:0007669"/>
    <property type="project" value="UniProtKB-ARBA"/>
</dbReference>
<dbReference type="EMBL" id="VCGU01000001">
    <property type="protein sequence ID" value="TRY81044.1"/>
    <property type="molecule type" value="Genomic_DNA"/>
</dbReference>
<evidence type="ECO:0000256" key="5">
    <source>
        <dbReference type="SAM" id="SignalP"/>
    </source>
</evidence>
<dbReference type="OrthoDB" id="6630583at2759"/>
<evidence type="ECO:0000256" key="1">
    <source>
        <dbReference type="ARBA" id="ARBA00011748"/>
    </source>
</evidence>
<feature type="chain" id="PRO_5022104927" description="Spaetzle domain-containing protein" evidence="5">
    <location>
        <begin position="19"/>
        <end position="269"/>
    </location>
</feature>
<evidence type="ECO:0000313" key="8">
    <source>
        <dbReference type="Proteomes" id="UP000318571"/>
    </source>
</evidence>
<dbReference type="GO" id="GO:0021556">
    <property type="term" value="P:central nervous system formation"/>
    <property type="evidence" value="ECO:0007669"/>
    <property type="project" value="TreeGrafter"/>
</dbReference>
<keyword evidence="4" id="KW-0325">Glycoprotein</keyword>
<dbReference type="FunFam" id="2.10.90.10:FF:000018">
    <property type="entry name" value="Spatzle 4"/>
    <property type="match status" value="1"/>
</dbReference>
<dbReference type="STRING" id="6832.A0A553PTQ8"/>
<feature type="signal peptide" evidence="5">
    <location>
        <begin position="1"/>
        <end position="18"/>
    </location>
</feature>
<evidence type="ECO:0000256" key="3">
    <source>
        <dbReference type="ARBA" id="ARBA00023157"/>
    </source>
</evidence>
<dbReference type="Pfam" id="PF16077">
    <property type="entry name" value="Spaetzle"/>
    <property type="match status" value="1"/>
</dbReference>
<comment type="subunit">
    <text evidence="1">Homodimer; disulfide-linked.</text>
</comment>
<evidence type="ECO:0000313" key="7">
    <source>
        <dbReference type="EMBL" id="TRY81044.1"/>
    </source>
</evidence>
<name>A0A553PTQ8_TIGCA</name>
<feature type="domain" description="Spaetzle" evidence="6">
    <location>
        <begin position="169"/>
        <end position="258"/>
    </location>
</feature>
<dbReference type="PANTHER" id="PTHR23199">
    <property type="entry name" value="NEUROTROPHIN 1-RELATED"/>
    <property type="match status" value="1"/>
</dbReference>
<protein>
    <recommendedName>
        <fullName evidence="6">Spaetzle domain-containing protein</fullName>
    </recommendedName>
</protein>
<dbReference type="AlphaFoldDB" id="A0A553PTQ8"/>
<organism evidence="7 8">
    <name type="scientific">Tigriopus californicus</name>
    <name type="common">Marine copepod</name>
    <dbReference type="NCBI Taxonomy" id="6832"/>
    <lineage>
        <taxon>Eukaryota</taxon>
        <taxon>Metazoa</taxon>
        <taxon>Ecdysozoa</taxon>
        <taxon>Arthropoda</taxon>
        <taxon>Crustacea</taxon>
        <taxon>Multicrustacea</taxon>
        <taxon>Hexanauplia</taxon>
        <taxon>Copepoda</taxon>
        <taxon>Harpacticoida</taxon>
        <taxon>Harpacticidae</taxon>
        <taxon>Tigriopus</taxon>
    </lineage>
</organism>
<dbReference type="Proteomes" id="UP000318571">
    <property type="component" value="Chromosome 12"/>
</dbReference>
<dbReference type="PANTHER" id="PTHR23199:SF13">
    <property type="entry name" value="PROTEIN SPAETZLE 3"/>
    <property type="match status" value="1"/>
</dbReference>
<keyword evidence="8" id="KW-1185">Reference proteome</keyword>
<gene>
    <name evidence="7" type="ORF">TCAL_06491</name>
</gene>
<sequence>MYSYFIVLAILVVELTHSQISGFQHGSTSSSTPQLPCIRKYNQLYCDQGGFNYPMSRIENFIDENKSLIKRMYGTLVQEQVPQSVPKTPASTTFVRSVRQFGRFKRSTEEGFLEDFLFEDEFYNDLDANFTALEDKVKEYEYSLHFGRTKRQAGFPGADSTGEDKNRADACESKTEVSTPYWATNSNGDVRAIVNTKTFSQAVHQEICTSSRTIRCAGDCQCEQKYKWHRLLAYDPNDDCSGIFMDWFLFPSCCACRCLRNPLTGGLRS</sequence>
<dbReference type="InterPro" id="IPR029034">
    <property type="entry name" value="Cystine-knot_cytokine"/>
</dbReference>
<keyword evidence="3" id="KW-1015">Disulfide bond</keyword>
<dbReference type="InterPro" id="IPR032104">
    <property type="entry name" value="Spaetzle"/>
</dbReference>
<reference evidence="7 8" key="1">
    <citation type="journal article" date="2018" name="Nat. Ecol. Evol.">
        <title>Genomic signatures of mitonuclear coevolution across populations of Tigriopus californicus.</title>
        <authorList>
            <person name="Barreto F.S."/>
            <person name="Watson E.T."/>
            <person name="Lima T.G."/>
            <person name="Willett C.S."/>
            <person name="Edmands S."/>
            <person name="Li W."/>
            <person name="Burton R.S."/>
        </authorList>
    </citation>
    <scope>NUCLEOTIDE SEQUENCE [LARGE SCALE GENOMIC DNA]</scope>
    <source>
        <strain evidence="7 8">San Diego</strain>
    </source>
</reference>
<dbReference type="OMA" id="SDCSCEQ"/>
<evidence type="ECO:0000259" key="6">
    <source>
        <dbReference type="Pfam" id="PF16077"/>
    </source>
</evidence>
<evidence type="ECO:0000256" key="4">
    <source>
        <dbReference type="ARBA" id="ARBA00023180"/>
    </source>
</evidence>
<proteinExistence type="predicted"/>
<dbReference type="GO" id="GO:0005121">
    <property type="term" value="F:Toll binding"/>
    <property type="evidence" value="ECO:0007669"/>
    <property type="project" value="TreeGrafter"/>
</dbReference>
<dbReference type="GO" id="GO:0008083">
    <property type="term" value="F:growth factor activity"/>
    <property type="evidence" value="ECO:0007669"/>
    <property type="project" value="TreeGrafter"/>
</dbReference>
<dbReference type="Gene3D" id="2.10.90.10">
    <property type="entry name" value="Cystine-knot cytokines"/>
    <property type="match status" value="1"/>
</dbReference>
<dbReference type="InterPro" id="IPR052444">
    <property type="entry name" value="Spz/Toll_ligand-like"/>
</dbReference>
<dbReference type="GO" id="GO:0045087">
    <property type="term" value="P:innate immune response"/>
    <property type="evidence" value="ECO:0007669"/>
    <property type="project" value="TreeGrafter"/>
</dbReference>
<accession>A0A553PTQ8</accession>
<keyword evidence="2 5" id="KW-0732">Signal</keyword>
<dbReference type="SUPFAM" id="SSF57501">
    <property type="entry name" value="Cystine-knot cytokines"/>
    <property type="match status" value="1"/>
</dbReference>
<comment type="caution">
    <text evidence="7">The sequence shown here is derived from an EMBL/GenBank/DDBJ whole genome shotgun (WGS) entry which is preliminary data.</text>
</comment>